<organism evidence="1 2">
    <name type="scientific">Oryza meyeriana var. granulata</name>
    <dbReference type="NCBI Taxonomy" id="110450"/>
    <lineage>
        <taxon>Eukaryota</taxon>
        <taxon>Viridiplantae</taxon>
        <taxon>Streptophyta</taxon>
        <taxon>Embryophyta</taxon>
        <taxon>Tracheophyta</taxon>
        <taxon>Spermatophyta</taxon>
        <taxon>Magnoliopsida</taxon>
        <taxon>Liliopsida</taxon>
        <taxon>Poales</taxon>
        <taxon>Poaceae</taxon>
        <taxon>BOP clade</taxon>
        <taxon>Oryzoideae</taxon>
        <taxon>Oryzeae</taxon>
        <taxon>Oryzinae</taxon>
        <taxon>Oryza</taxon>
        <taxon>Oryza meyeriana</taxon>
    </lineage>
</organism>
<proteinExistence type="predicted"/>
<reference evidence="1 2" key="1">
    <citation type="submission" date="2019-11" db="EMBL/GenBank/DDBJ databases">
        <title>Whole genome sequence of Oryza granulata.</title>
        <authorList>
            <person name="Li W."/>
        </authorList>
    </citation>
    <scope>NUCLEOTIDE SEQUENCE [LARGE SCALE GENOMIC DNA]</scope>
    <source>
        <strain evidence="2">cv. Menghai</strain>
        <tissue evidence="1">Leaf</tissue>
    </source>
</reference>
<gene>
    <name evidence="1" type="ORF">E2562_003656</name>
</gene>
<dbReference type="Proteomes" id="UP000479710">
    <property type="component" value="Unassembled WGS sequence"/>
</dbReference>
<accession>A0A6G1C3M8</accession>
<dbReference type="EMBL" id="SPHZ02000010">
    <property type="protein sequence ID" value="KAF0894772.1"/>
    <property type="molecule type" value="Genomic_DNA"/>
</dbReference>
<dbReference type="AlphaFoldDB" id="A0A6G1C3M8"/>
<protein>
    <submittedName>
        <fullName evidence="1">Uncharacterized protein</fullName>
    </submittedName>
</protein>
<dbReference type="OrthoDB" id="651889at2759"/>
<keyword evidence="2" id="KW-1185">Reference proteome</keyword>
<sequence length="209" mass="23208">MWPRPCRRVLATIPELEYKLDGREFATLIPHVIANWTAEAKALADPLLSAAVKKGGELPRCLVACAASLDDVSKVMSRLPAQIDGERYPKVQSFLRGLFKSGAVPPLCKSSCPDKSCSVEEKTIADKFHAIWALMDSVEPYTDYFSPPSLPPTQSQKKATNKNIIIQEQKHNSVMVPRLFFLAPELRDDQIVKVQPSPLTLHQLNGWSG</sequence>
<evidence type="ECO:0000313" key="1">
    <source>
        <dbReference type="EMBL" id="KAF0894772.1"/>
    </source>
</evidence>
<comment type="caution">
    <text evidence="1">The sequence shown here is derived from an EMBL/GenBank/DDBJ whole genome shotgun (WGS) entry which is preliminary data.</text>
</comment>
<evidence type="ECO:0000313" key="2">
    <source>
        <dbReference type="Proteomes" id="UP000479710"/>
    </source>
</evidence>
<name>A0A6G1C3M8_9ORYZ</name>